<dbReference type="InterPro" id="IPR045854">
    <property type="entry name" value="NO2/SO3_Rdtase_4Fe4S_sf"/>
</dbReference>
<dbReference type="EMBL" id="VRYY01000207">
    <property type="protein sequence ID" value="MBG3877003.1"/>
    <property type="molecule type" value="Genomic_DNA"/>
</dbReference>
<feature type="domain" description="4Fe-4S ferredoxin-type" evidence="6">
    <location>
        <begin position="93"/>
        <end position="121"/>
    </location>
</feature>
<evidence type="ECO:0000256" key="1">
    <source>
        <dbReference type="ARBA" id="ARBA00022485"/>
    </source>
</evidence>
<evidence type="ECO:0000256" key="5">
    <source>
        <dbReference type="SAM" id="MobiDB-lite"/>
    </source>
</evidence>
<proteinExistence type="predicted"/>
<keyword evidence="3" id="KW-0408">Iron</keyword>
<dbReference type="Gene3D" id="3.30.413.10">
    <property type="entry name" value="Sulfite Reductase Hemoprotein, domain 1"/>
    <property type="match status" value="1"/>
</dbReference>
<keyword evidence="1" id="KW-0004">4Fe-4S</keyword>
<feature type="domain" description="4Fe-4S ferredoxin-type" evidence="6">
    <location>
        <begin position="122"/>
        <end position="151"/>
    </location>
</feature>
<dbReference type="InterPro" id="IPR017896">
    <property type="entry name" value="4Fe4S_Fe-S-bd"/>
</dbReference>
<sequence>MSDRAPSPFIVNGCRGTTVASSRGGTCRFSLPVPDGFLARLERVVAESGWPDFLRDVVRGPILHHHAFRVAVSACPNGCSRPHIADVGIIRAWTPGSATDACTRCGLCERLCPDHAMTVEEDGPRLHPENCLSCGLCIKRCPEKALPVAREGWRVVVGGRLGRRPRLATELDGLDEVPGASGFPGQSHLLNDDGVVRALRNALAWYMREYRLHLRFGDLVASDPATAARLAGTLPGPVRTPEKMPPMRFDAPDPATGEGDGGAGQTP</sequence>
<evidence type="ECO:0000313" key="8">
    <source>
        <dbReference type="Proteomes" id="UP001194469"/>
    </source>
</evidence>
<keyword evidence="4" id="KW-0411">Iron-sulfur</keyword>
<evidence type="ECO:0000313" key="7">
    <source>
        <dbReference type="EMBL" id="MBG3877003.1"/>
    </source>
</evidence>
<dbReference type="InterPro" id="IPR017900">
    <property type="entry name" value="4Fe4S_Fe_S_CS"/>
</dbReference>
<reference evidence="7 8" key="1">
    <citation type="submission" date="2019-08" db="EMBL/GenBank/DDBJ databases">
        <authorList>
            <person name="Luo N."/>
        </authorList>
    </citation>
    <scope>NUCLEOTIDE SEQUENCE [LARGE SCALE GENOMIC DNA]</scope>
    <source>
        <strain evidence="7 8">NCIMB 9442</strain>
    </source>
</reference>
<evidence type="ECO:0000256" key="2">
    <source>
        <dbReference type="ARBA" id="ARBA00022723"/>
    </source>
</evidence>
<dbReference type="SUPFAM" id="SSF56014">
    <property type="entry name" value="Nitrite and sulphite reductase 4Fe-4S domain-like"/>
    <property type="match status" value="1"/>
</dbReference>
<gene>
    <name evidence="7" type="ORF">FVW20_08260</name>
</gene>
<evidence type="ECO:0000256" key="3">
    <source>
        <dbReference type="ARBA" id="ARBA00023004"/>
    </source>
</evidence>
<name>A0ABS0J5I2_9BACT</name>
<protein>
    <submittedName>
        <fullName evidence="7">4Fe-4S dicluster domain-containing protein</fullName>
    </submittedName>
</protein>
<dbReference type="Gene3D" id="3.30.70.20">
    <property type="match status" value="1"/>
</dbReference>
<keyword evidence="2" id="KW-0479">Metal-binding</keyword>
<organism evidence="7 8">
    <name type="scientific">Nitratidesulfovibrio oxamicus</name>
    <dbReference type="NCBI Taxonomy" id="32016"/>
    <lineage>
        <taxon>Bacteria</taxon>
        <taxon>Pseudomonadati</taxon>
        <taxon>Thermodesulfobacteriota</taxon>
        <taxon>Desulfovibrionia</taxon>
        <taxon>Desulfovibrionales</taxon>
        <taxon>Desulfovibrionaceae</taxon>
        <taxon>Nitratidesulfovibrio</taxon>
    </lineage>
</organism>
<evidence type="ECO:0000259" key="6">
    <source>
        <dbReference type="PROSITE" id="PS51379"/>
    </source>
</evidence>
<dbReference type="PROSITE" id="PS51379">
    <property type="entry name" value="4FE4S_FER_2"/>
    <property type="match status" value="2"/>
</dbReference>
<feature type="region of interest" description="Disordered" evidence="5">
    <location>
        <begin position="231"/>
        <end position="267"/>
    </location>
</feature>
<dbReference type="SUPFAM" id="SSF54862">
    <property type="entry name" value="4Fe-4S ferredoxins"/>
    <property type="match status" value="1"/>
</dbReference>
<comment type="caution">
    <text evidence="7">The sequence shown here is derived from an EMBL/GenBank/DDBJ whole genome shotgun (WGS) entry which is preliminary data.</text>
</comment>
<dbReference type="Proteomes" id="UP001194469">
    <property type="component" value="Unassembled WGS sequence"/>
</dbReference>
<dbReference type="Pfam" id="PF00037">
    <property type="entry name" value="Fer4"/>
    <property type="match status" value="2"/>
</dbReference>
<evidence type="ECO:0000256" key="4">
    <source>
        <dbReference type="ARBA" id="ARBA00023014"/>
    </source>
</evidence>
<accession>A0ABS0J5I2</accession>
<keyword evidence="8" id="KW-1185">Reference proteome</keyword>
<dbReference type="PROSITE" id="PS00198">
    <property type="entry name" value="4FE4S_FER_1"/>
    <property type="match status" value="2"/>
</dbReference>
<dbReference type="RefSeq" id="WP_196609044.1">
    <property type="nucleotide sequence ID" value="NZ_VRYY01000207.1"/>
</dbReference>
<dbReference type="Pfam" id="PF01077">
    <property type="entry name" value="NIR_SIR"/>
    <property type="match status" value="1"/>
</dbReference>
<dbReference type="InterPro" id="IPR006067">
    <property type="entry name" value="NO2/SO3_Rdtase_4Fe4S_dom"/>
</dbReference>
<feature type="compositionally biased region" description="Gly residues" evidence="5">
    <location>
        <begin position="258"/>
        <end position="267"/>
    </location>
</feature>